<dbReference type="Gene3D" id="3.90.70.10">
    <property type="entry name" value="Cysteine proteinases"/>
    <property type="match status" value="1"/>
</dbReference>
<dbReference type="AlphaFoldDB" id="A0AAW8R1E0"/>
<dbReference type="Pfam" id="PF00583">
    <property type="entry name" value="Acetyltransf_1"/>
    <property type="match status" value="1"/>
</dbReference>
<dbReference type="InterPro" id="IPR000182">
    <property type="entry name" value="GNAT_dom"/>
</dbReference>
<dbReference type="PROSITE" id="PS51186">
    <property type="entry name" value="GNAT"/>
    <property type="match status" value="1"/>
</dbReference>
<proteinExistence type="predicted"/>
<sequence length="392" mass="44508">MKATYRLAELDDLPALVRIENQCFQTDRLSKRRFKHWIQADNGICLVASKDEQICAYGLVIMRDGTRSARLYSLALESEYRGQGIAQALLLELERLAVGQQRLFMRLEVAETNAAAIKMYQYLGYKQFGVYQKYYADGTNALRFQKPIKQSLAVQKLPAYPWYQQSTEFTCGPSALMMAMQSLNADFKMSATQEIDIWRQATTVFMTSGHGGCHPVGLALAAKSLGFDAEVYVSQPGDLFVEGVRSEHKKSIMQLVEKQFFERATEYNVSVHFHDASLNTIESELAQGHAVICLISTYQFDGKKAPHWVAITHIDDTFLYFHDPDASVEGVIQAQLLSKTEEQLFQSSEIDYQHVPILKEDFTKFSVFGKSKLRTCLVIKKNTKRRNRGGDE</sequence>
<organism evidence="2 3">
    <name type="scientific">Brumicola blandensis</name>
    <dbReference type="NCBI Taxonomy" id="3075611"/>
    <lineage>
        <taxon>Bacteria</taxon>
        <taxon>Pseudomonadati</taxon>
        <taxon>Pseudomonadota</taxon>
        <taxon>Gammaproteobacteria</taxon>
        <taxon>Alteromonadales</taxon>
        <taxon>Alteromonadaceae</taxon>
        <taxon>Brumicola</taxon>
    </lineage>
</organism>
<reference evidence="2 3" key="1">
    <citation type="submission" date="2023-09" db="EMBL/GenBank/DDBJ databases">
        <authorList>
            <person name="Rey-Velasco X."/>
        </authorList>
    </citation>
    <scope>NUCLEOTIDE SEQUENCE [LARGE SCALE GENOMIC DNA]</scope>
    <source>
        <strain evidence="2 3">W409</strain>
    </source>
</reference>
<dbReference type="Proteomes" id="UP001249020">
    <property type="component" value="Unassembled WGS sequence"/>
</dbReference>
<evidence type="ECO:0000313" key="2">
    <source>
        <dbReference type="EMBL" id="MDT0582112.1"/>
    </source>
</evidence>
<protein>
    <submittedName>
        <fullName evidence="2">GNAT family N-acetyltransferase/peptidase C39 family protein</fullName>
    </submittedName>
</protein>
<dbReference type="RefSeq" id="WP_311360894.1">
    <property type="nucleotide sequence ID" value="NZ_JAVRIE010000002.1"/>
</dbReference>
<dbReference type="InterPro" id="IPR021770">
    <property type="entry name" value="DUF3335"/>
</dbReference>
<dbReference type="InterPro" id="IPR016181">
    <property type="entry name" value="Acyl_CoA_acyltransferase"/>
</dbReference>
<gene>
    <name evidence="2" type="ORF">RM544_06150</name>
</gene>
<dbReference type="PANTHER" id="PTHR43072">
    <property type="entry name" value="N-ACETYLTRANSFERASE"/>
    <property type="match status" value="1"/>
</dbReference>
<feature type="domain" description="N-acetyltransferase" evidence="1">
    <location>
        <begin position="3"/>
        <end position="149"/>
    </location>
</feature>
<evidence type="ECO:0000259" key="1">
    <source>
        <dbReference type="PROSITE" id="PS51186"/>
    </source>
</evidence>
<name>A0AAW8R1E0_9ALTE</name>
<accession>A0AAW8R1E0</accession>
<dbReference type="SUPFAM" id="SSF55729">
    <property type="entry name" value="Acyl-CoA N-acyltransferases (Nat)"/>
    <property type="match status" value="1"/>
</dbReference>
<keyword evidence="3" id="KW-1185">Reference proteome</keyword>
<dbReference type="Pfam" id="PF11814">
    <property type="entry name" value="DUF3335"/>
    <property type="match status" value="1"/>
</dbReference>
<dbReference type="CDD" id="cd04301">
    <property type="entry name" value="NAT_SF"/>
    <property type="match status" value="1"/>
</dbReference>
<dbReference type="EMBL" id="JAVRIE010000002">
    <property type="protein sequence ID" value="MDT0582112.1"/>
    <property type="molecule type" value="Genomic_DNA"/>
</dbReference>
<dbReference type="GO" id="GO:0016747">
    <property type="term" value="F:acyltransferase activity, transferring groups other than amino-acyl groups"/>
    <property type="evidence" value="ECO:0007669"/>
    <property type="project" value="InterPro"/>
</dbReference>
<evidence type="ECO:0000313" key="3">
    <source>
        <dbReference type="Proteomes" id="UP001249020"/>
    </source>
</evidence>
<dbReference type="Gene3D" id="3.40.630.30">
    <property type="match status" value="1"/>
</dbReference>
<comment type="caution">
    <text evidence="2">The sequence shown here is derived from an EMBL/GenBank/DDBJ whole genome shotgun (WGS) entry which is preliminary data.</text>
</comment>